<dbReference type="KEGG" id="sth:STH2269"/>
<evidence type="ECO:0000313" key="1">
    <source>
        <dbReference type="EMBL" id="BAD41254.1"/>
    </source>
</evidence>
<reference evidence="1 2" key="1">
    <citation type="journal article" date="2004" name="Nucleic Acids Res.">
        <title>Genome sequence of Symbiobacterium thermophilum, an uncultivable bacterium that depends on microbial commensalism.</title>
        <authorList>
            <person name="Ueda K."/>
            <person name="Yamashita A."/>
            <person name="Ishikawa J."/>
            <person name="Shimada M."/>
            <person name="Watsuji T."/>
            <person name="Morimura K."/>
            <person name="Ikeda H."/>
            <person name="Hattori M."/>
            <person name="Beppu T."/>
        </authorList>
    </citation>
    <scope>NUCLEOTIDE SEQUENCE [LARGE SCALE GENOMIC DNA]</scope>
    <source>
        <strain evidence="2">T / IAM 14863</strain>
    </source>
</reference>
<dbReference type="HOGENOM" id="CLU_2653160_0_0_9"/>
<gene>
    <name evidence="1" type="ordered locus">STH2269</name>
</gene>
<sequence length="76" mass="8924">MGLGRSGTQRAPKRRGRERHYFSLDRHGHFSARRSIKQKCNGRWWSRSSRCTRILPWRTPSCSVFARCSVSTKWAS</sequence>
<protein>
    <submittedName>
        <fullName evidence="1">Uncharacterized protein</fullName>
    </submittedName>
</protein>
<name>Q67M41_SYMTH</name>
<dbReference type="AlphaFoldDB" id="Q67M41"/>
<keyword evidence="2" id="KW-1185">Reference proteome</keyword>
<dbReference type="Proteomes" id="UP000000417">
    <property type="component" value="Chromosome"/>
</dbReference>
<proteinExistence type="predicted"/>
<evidence type="ECO:0000313" key="2">
    <source>
        <dbReference type="Proteomes" id="UP000000417"/>
    </source>
</evidence>
<organism evidence="1 2">
    <name type="scientific">Symbiobacterium thermophilum (strain DSM 24528 / JCM 14929 / IAM 14863 / T)</name>
    <dbReference type="NCBI Taxonomy" id="292459"/>
    <lineage>
        <taxon>Bacteria</taxon>
        <taxon>Bacillati</taxon>
        <taxon>Bacillota</taxon>
        <taxon>Clostridia</taxon>
        <taxon>Eubacteriales</taxon>
        <taxon>Symbiobacteriaceae</taxon>
        <taxon>Symbiobacterium</taxon>
    </lineage>
</organism>
<dbReference type="EMBL" id="AP006840">
    <property type="protein sequence ID" value="BAD41254.1"/>
    <property type="molecule type" value="Genomic_DNA"/>
</dbReference>
<dbReference type="STRING" id="292459.STH2269"/>
<accession>Q67M41</accession>